<dbReference type="SUPFAM" id="SSF53098">
    <property type="entry name" value="Ribonuclease H-like"/>
    <property type="match status" value="1"/>
</dbReference>
<accession>A0LGD0</accession>
<dbReference type="EMBL" id="CP000478">
    <property type="protein sequence ID" value="ABK16482.1"/>
    <property type="molecule type" value="Genomic_DNA"/>
</dbReference>
<dbReference type="InterPro" id="IPR012337">
    <property type="entry name" value="RNaseH-like_sf"/>
</dbReference>
<dbReference type="STRING" id="335543.Sfum_0784"/>
<dbReference type="NCBIfam" id="NF033545">
    <property type="entry name" value="transpos_IS630"/>
    <property type="match status" value="1"/>
</dbReference>
<dbReference type="GO" id="GO:0003676">
    <property type="term" value="F:nucleic acid binding"/>
    <property type="evidence" value="ECO:0007669"/>
    <property type="project" value="InterPro"/>
</dbReference>
<dbReference type="InParanoid" id="A0LGD0"/>
<gene>
    <name evidence="2" type="ordered locus">Sfum_0784</name>
</gene>
<dbReference type="Gene3D" id="3.30.420.10">
    <property type="entry name" value="Ribonuclease H-like superfamily/Ribonuclease H"/>
    <property type="match status" value="1"/>
</dbReference>
<dbReference type="OrthoDB" id="165456at2"/>
<organism evidence="2 3">
    <name type="scientific">Syntrophobacter fumaroxidans (strain DSM 10017 / MPOB)</name>
    <dbReference type="NCBI Taxonomy" id="335543"/>
    <lineage>
        <taxon>Bacteria</taxon>
        <taxon>Pseudomonadati</taxon>
        <taxon>Thermodesulfobacteriota</taxon>
        <taxon>Syntrophobacteria</taxon>
        <taxon>Syntrophobacterales</taxon>
        <taxon>Syntrophobacteraceae</taxon>
        <taxon>Syntrophobacter</taxon>
    </lineage>
</organism>
<proteinExistence type="predicted"/>
<dbReference type="HOGENOM" id="CLU_041125_0_0_7"/>
<keyword evidence="3" id="KW-1185">Reference proteome</keyword>
<evidence type="ECO:0000259" key="1">
    <source>
        <dbReference type="Pfam" id="PF13358"/>
    </source>
</evidence>
<evidence type="ECO:0000313" key="3">
    <source>
        <dbReference type="Proteomes" id="UP000001784"/>
    </source>
</evidence>
<sequence>MRRPSSVELTDEQRSTLLMWVTAGKTEQRLAKRAQVILCAAAGMGLKDMETKVGLTWQSCLKWRKRFVEQGLKGLRDIPRRGRPAVITPEERVQVMALACTKPDDASNQWTMTKLADASGFSRATVFRILNEASLKPHKIDQWCGKSPDPEFEPKQAAILGLYLSPPENALVISVDEKSQILALDRTQPMLPLRPTQARRQTHTYTRHGTTCLLAALLVHEGLIEGRCVDSHTHAEFLGFLKHLYRKFPHRDLHVIVDNYSAHKHQKVMEWAAKRKRLTLHFTPTYASWLNQIEIWFSIFTRDVIRGGIWQSKQALVKQTMLYIKRYNETNAAPFNWTYTGKPLVA</sequence>
<dbReference type="Proteomes" id="UP000001784">
    <property type="component" value="Chromosome"/>
</dbReference>
<protein>
    <submittedName>
        <fullName evidence="2">Feruloyl esterase</fullName>
    </submittedName>
</protein>
<reference evidence="2 3" key="1">
    <citation type="submission" date="2006-10" db="EMBL/GenBank/DDBJ databases">
        <title>Complete sequence of Syntrophobacter fumaroxidans MPOB.</title>
        <authorList>
            <consortium name="US DOE Joint Genome Institute"/>
            <person name="Copeland A."/>
            <person name="Lucas S."/>
            <person name="Lapidus A."/>
            <person name="Barry K."/>
            <person name="Detter J.C."/>
            <person name="Glavina del Rio T."/>
            <person name="Hammon N."/>
            <person name="Israni S."/>
            <person name="Pitluck S."/>
            <person name="Goltsman E.G."/>
            <person name="Martinez M."/>
            <person name="Schmutz J."/>
            <person name="Larimer F."/>
            <person name="Land M."/>
            <person name="Hauser L."/>
            <person name="Kyrpides N."/>
            <person name="Kim E."/>
            <person name="Boone D.R."/>
            <person name="Brockman F."/>
            <person name="Culley D."/>
            <person name="Ferry J."/>
            <person name="Gunsalus R."/>
            <person name="McInerney M.J."/>
            <person name="Morrison M."/>
            <person name="Plugge C."/>
            <person name="Rohlin L."/>
            <person name="Scholten J."/>
            <person name="Sieber J."/>
            <person name="Stams A.J.M."/>
            <person name="Worm P."/>
            <person name="Henstra A.M."/>
            <person name="Richardson P."/>
        </authorList>
    </citation>
    <scope>NUCLEOTIDE SEQUENCE [LARGE SCALE GENOMIC DNA]</scope>
    <source>
        <strain evidence="3">DSM 10017 / MPOB</strain>
    </source>
</reference>
<dbReference type="InterPro" id="IPR009057">
    <property type="entry name" value="Homeodomain-like_sf"/>
</dbReference>
<dbReference type="Pfam" id="PF13565">
    <property type="entry name" value="HTH_32"/>
    <property type="match status" value="1"/>
</dbReference>
<dbReference type="InterPro" id="IPR036397">
    <property type="entry name" value="RNaseH_sf"/>
</dbReference>
<dbReference type="InterPro" id="IPR047655">
    <property type="entry name" value="Transpos_IS630-like"/>
</dbReference>
<dbReference type="InterPro" id="IPR038717">
    <property type="entry name" value="Tc1-like_DDE_dom"/>
</dbReference>
<dbReference type="KEGG" id="sfu:Sfum_0784"/>
<feature type="domain" description="Tc1-like transposase DDE" evidence="1">
    <location>
        <begin position="197"/>
        <end position="316"/>
    </location>
</feature>
<dbReference type="eggNOG" id="COG3415">
    <property type="taxonomic scope" value="Bacteria"/>
</dbReference>
<dbReference type="RefSeq" id="WP_011697655.1">
    <property type="nucleotide sequence ID" value="NC_008554.1"/>
</dbReference>
<dbReference type="eggNOG" id="COG3335">
    <property type="taxonomic scope" value="Bacteria"/>
</dbReference>
<dbReference type="Pfam" id="PF13358">
    <property type="entry name" value="DDE_3"/>
    <property type="match status" value="1"/>
</dbReference>
<name>A0LGD0_SYNFM</name>
<dbReference type="AlphaFoldDB" id="A0LGD0"/>
<dbReference type="SUPFAM" id="SSF46689">
    <property type="entry name" value="Homeodomain-like"/>
    <property type="match status" value="1"/>
</dbReference>
<evidence type="ECO:0000313" key="2">
    <source>
        <dbReference type="EMBL" id="ABK16482.1"/>
    </source>
</evidence>